<dbReference type="EMBL" id="WWCL01000003">
    <property type="protein sequence ID" value="MYN46226.1"/>
    <property type="molecule type" value="Genomic_DNA"/>
</dbReference>
<dbReference type="InterPro" id="IPR011335">
    <property type="entry name" value="Restrct_endonuc-II-like"/>
</dbReference>
<dbReference type="PANTHER" id="PTHR34039">
    <property type="entry name" value="UPF0102 PROTEIN YRAN"/>
    <property type="match status" value="1"/>
</dbReference>
<evidence type="ECO:0000313" key="4">
    <source>
        <dbReference type="Proteomes" id="UP000444316"/>
    </source>
</evidence>
<dbReference type="HAMAP" id="MF_00048">
    <property type="entry name" value="UPF0102"/>
    <property type="match status" value="1"/>
</dbReference>
<dbReference type="Gene3D" id="3.40.1350.10">
    <property type="match status" value="1"/>
</dbReference>
<dbReference type="SUPFAM" id="SSF52980">
    <property type="entry name" value="Restriction endonuclease-like"/>
    <property type="match status" value="1"/>
</dbReference>
<evidence type="ECO:0000313" key="3">
    <source>
        <dbReference type="EMBL" id="MYN46226.1"/>
    </source>
</evidence>
<accession>A0A845I4B8</accession>
<comment type="caution">
    <text evidence="3">The sequence shown here is derived from an EMBL/GenBank/DDBJ whole genome shotgun (WGS) entry which is preliminary data.</text>
</comment>
<dbReference type="NCBIfam" id="NF009150">
    <property type="entry name" value="PRK12497.1-3"/>
    <property type="match status" value="1"/>
</dbReference>
<dbReference type="PANTHER" id="PTHR34039:SF1">
    <property type="entry name" value="UPF0102 PROTEIN YRAN"/>
    <property type="match status" value="1"/>
</dbReference>
<gene>
    <name evidence="3" type="ORF">GTP23_14335</name>
</gene>
<evidence type="ECO:0000256" key="1">
    <source>
        <dbReference type="ARBA" id="ARBA00006738"/>
    </source>
</evidence>
<organism evidence="3 4">
    <name type="scientific">Duganella fentianensis</name>
    <dbReference type="NCBI Taxonomy" id="2692177"/>
    <lineage>
        <taxon>Bacteria</taxon>
        <taxon>Pseudomonadati</taxon>
        <taxon>Pseudomonadota</taxon>
        <taxon>Betaproteobacteria</taxon>
        <taxon>Burkholderiales</taxon>
        <taxon>Oxalobacteraceae</taxon>
        <taxon>Telluria group</taxon>
        <taxon>Duganella</taxon>
    </lineage>
</organism>
<dbReference type="CDD" id="cd20736">
    <property type="entry name" value="PoNe_Nuclease"/>
    <property type="match status" value="1"/>
</dbReference>
<dbReference type="RefSeq" id="WP_161035800.1">
    <property type="nucleotide sequence ID" value="NZ_WWCL01000003.1"/>
</dbReference>
<dbReference type="Pfam" id="PF02021">
    <property type="entry name" value="UPF0102"/>
    <property type="match status" value="1"/>
</dbReference>
<dbReference type="InterPro" id="IPR011856">
    <property type="entry name" value="tRNA_endonuc-like_dom_sf"/>
</dbReference>
<dbReference type="InterPro" id="IPR003509">
    <property type="entry name" value="UPF0102_YraN-like"/>
</dbReference>
<keyword evidence="4" id="KW-1185">Reference proteome</keyword>
<proteinExistence type="inferred from homology"/>
<evidence type="ECO:0000256" key="2">
    <source>
        <dbReference type="HAMAP-Rule" id="MF_00048"/>
    </source>
</evidence>
<sequence>MASTLQQRLGQQGEDRALAYLQQQGLRLLERNFRCKLGELDLIMQHGAALVFVEVRQRASARYGGAAASVTPAKQRRLLRAAQYFLLRYAEPPPCRFDLLAIDGENLSWMQNVLEM</sequence>
<dbReference type="NCBIfam" id="TIGR00252">
    <property type="entry name" value="YraN family protein"/>
    <property type="match status" value="1"/>
</dbReference>
<dbReference type="Proteomes" id="UP000444316">
    <property type="component" value="Unassembled WGS sequence"/>
</dbReference>
<dbReference type="GO" id="GO:0003676">
    <property type="term" value="F:nucleic acid binding"/>
    <property type="evidence" value="ECO:0007669"/>
    <property type="project" value="InterPro"/>
</dbReference>
<dbReference type="AlphaFoldDB" id="A0A845I4B8"/>
<name>A0A845I4B8_9BURK</name>
<protein>
    <recommendedName>
        <fullName evidence="2">UPF0102 protein GTP23_14335</fullName>
    </recommendedName>
</protein>
<reference evidence="3" key="1">
    <citation type="submission" date="2019-12" db="EMBL/GenBank/DDBJ databases">
        <title>Novel species isolated from a subtropical stream in China.</title>
        <authorList>
            <person name="Lu H."/>
        </authorList>
    </citation>
    <scope>NUCLEOTIDE SEQUENCE [LARGE SCALE GENOMIC DNA]</scope>
    <source>
        <strain evidence="3">FT93W</strain>
    </source>
</reference>
<comment type="similarity">
    <text evidence="1 2">Belongs to the UPF0102 family.</text>
</comment>